<name>A0A6S6U4J4_9GAMM</name>
<sequence>MRLKKASANQLSHSDIVRVLDAEEENLSEDICSKLRQNRSNAIDHARIIDKRHYARETFGWILATAASISIVVFLFNHQDAIDTTTVAKINPAMTEGISKTKGFVSEVDGDAEKNGNAAEFRTLDENAQKEEAEDLEIYEWLYNNYG</sequence>
<reference evidence="2" key="1">
    <citation type="submission" date="2020-01" db="EMBL/GenBank/DDBJ databases">
        <authorList>
            <person name="Meier V. D."/>
            <person name="Meier V D."/>
        </authorList>
    </citation>
    <scope>NUCLEOTIDE SEQUENCE</scope>
    <source>
        <strain evidence="2">HLG_WM_MAG_07</strain>
    </source>
</reference>
<protein>
    <submittedName>
        <fullName evidence="2">Uncharacterized protein</fullName>
    </submittedName>
</protein>
<feature type="transmembrane region" description="Helical" evidence="1">
    <location>
        <begin position="58"/>
        <end position="76"/>
    </location>
</feature>
<dbReference type="EMBL" id="CACVAY010000145">
    <property type="protein sequence ID" value="CAA6827906.1"/>
    <property type="molecule type" value="Genomic_DNA"/>
</dbReference>
<keyword evidence="1" id="KW-0472">Membrane</keyword>
<organism evidence="2">
    <name type="scientific">uncultured Thiotrichaceae bacterium</name>
    <dbReference type="NCBI Taxonomy" id="298394"/>
    <lineage>
        <taxon>Bacteria</taxon>
        <taxon>Pseudomonadati</taxon>
        <taxon>Pseudomonadota</taxon>
        <taxon>Gammaproteobacteria</taxon>
        <taxon>Thiotrichales</taxon>
        <taxon>Thiotrichaceae</taxon>
        <taxon>environmental samples</taxon>
    </lineage>
</organism>
<dbReference type="AlphaFoldDB" id="A0A6S6U4J4"/>
<evidence type="ECO:0000256" key="1">
    <source>
        <dbReference type="SAM" id="Phobius"/>
    </source>
</evidence>
<evidence type="ECO:0000313" key="2">
    <source>
        <dbReference type="EMBL" id="CAA6827906.1"/>
    </source>
</evidence>
<proteinExistence type="predicted"/>
<accession>A0A6S6U4J4</accession>
<keyword evidence="1" id="KW-1133">Transmembrane helix</keyword>
<gene>
    <name evidence="2" type="ORF">HELGO_WM8739</name>
</gene>
<keyword evidence="1" id="KW-0812">Transmembrane</keyword>